<dbReference type="Proteomes" id="UP000257089">
    <property type="component" value="Chromosome"/>
</dbReference>
<protein>
    <submittedName>
        <fullName evidence="1">Uncharacterized protein</fullName>
    </submittedName>
</protein>
<accession>A0ACD5I054</accession>
<name>A0ACD5I054_9EURY</name>
<sequence length="110" mass="12196">MAPVERVVTPTDRHGDTHPAFDEESFRDALAEFGGTDAERRVVARQARDLADSGQAESDRGAPLTGDEIVRNMRDAPEGGPATRWNWWLGALEAAYGGYREFQVRRIPKA</sequence>
<dbReference type="EMBL" id="CP137689">
    <property type="protein sequence ID" value="XRJ19599.1"/>
    <property type="molecule type" value="Genomic_DNA"/>
</dbReference>
<evidence type="ECO:0000313" key="1">
    <source>
        <dbReference type="EMBL" id="XRJ19599.1"/>
    </source>
</evidence>
<organism evidence="1 2">
    <name type="scientific">Haloferax sp. Atlit-48N</name>
    <dbReference type="NCBI Taxonomy" id="2077198"/>
    <lineage>
        <taxon>Archaea</taxon>
        <taxon>Methanobacteriati</taxon>
        <taxon>Methanobacteriota</taxon>
        <taxon>Stenosarchaea group</taxon>
        <taxon>Halobacteria</taxon>
        <taxon>Halobacteriales</taxon>
        <taxon>Haloferacaceae</taxon>
        <taxon>Haloferax</taxon>
    </lineage>
</organism>
<gene>
    <name evidence="1" type="ORF">DEQ67_014060</name>
</gene>
<evidence type="ECO:0000313" key="2">
    <source>
        <dbReference type="Proteomes" id="UP000257089"/>
    </source>
</evidence>
<proteinExistence type="predicted"/>
<reference evidence="1" key="1">
    <citation type="submission" date="2023-10" db="EMBL/GenBank/DDBJ databases">
        <title>A new archaeal virus that suppresses the transcription of host immunity genes.</title>
        <authorList>
            <person name="Turgeman-Grott I."/>
            <person name="Golan N."/>
            <person name="Neri U."/>
            <person name="Naki D."/>
            <person name="Altman N."/>
            <person name="Eizenshtein K."/>
            <person name="Choudhary D."/>
            <person name="Levi R."/>
            <person name="Himani H."/>
            <person name="Reshef L."/>
            <person name="Papke T.R."/>
            <person name="Gophna U."/>
        </authorList>
    </citation>
    <scope>NUCLEOTIDE SEQUENCE</scope>
    <source>
        <strain evidence="1">Atlit-48N</strain>
    </source>
</reference>